<dbReference type="InterPro" id="IPR007018">
    <property type="entry name" value="Mediator_Med6"/>
</dbReference>
<dbReference type="EMBL" id="KZ989938">
    <property type="protein sequence ID" value="RKP24982.1"/>
    <property type="molecule type" value="Genomic_DNA"/>
</dbReference>
<comment type="subcellular location">
    <subcellularLocation>
        <location evidence="1 8">Nucleus</location>
    </subcellularLocation>
</comment>
<dbReference type="AlphaFoldDB" id="A0A4P9YZF6"/>
<evidence type="ECO:0000256" key="2">
    <source>
        <dbReference type="ARBA" id="ARBA00007526"/>
    </source>
</evidence>
<keyword evidence="5 8" id="KW-0804">Transcription</keyword>
<evidence type="ECO:0000313" key="10">
    <source>
        <dbReference type="Proteomes" id="UP000278143"/>
    </source>
</evidence>
<protein>
    <recommendedName>
        <fullName evidence="3 8">Mediator of RNA polymerase II transcription subunit 6</fullName>
    </recommendedName>
    <alternativeName>
        <fullName evidence="7 8">Mediator complex subunit 6</fullName>
    </alternativeName>
</protein>
<evidence type="ECO:0000256" key="1">
    <source>
        <dbReference type="ARBA" id="ARBA00004123"/>
    </source>
</evidence>
<keyword evidence="10" id="KW-1185">Reference proteome</keyword>
<feature type="non-terminal residue" evidence="9">
    <location>
        <position position="174"/>
    </location>
</feature>
<proteinExistence type="inferred from homology"/>
<evidence type="ECO:0000256" key="4">
    <source>
        <dbReference type="ARBA" id="ARBA00023015"/>
    </source>
</evidence>
<comment type="function">
    <text evidence="8">Component of the Mediator complex, a coactivator involved in the regulated transcription of nearly all RNA polymerase II-dependent genes. Mediator functions as a bridge to convey information from gene-specific regulatory proteins to the basal RNA polymerase II transcription machinery. Mediator is recruited to promoters by direct interactions with regulatory proteins and serves as a scaffold for the assembly of a functional preinitiation complex with RNA polymerase II and the general transcription factors.</text>
</comment>
<reference evidence="10" key="1">
    <citation type="journal article" date="2018" name="Nat. Microbiol.">
        <title>Leveraging single-cell genomics to expand the fungal tree of life.</title>
        <authorList>
            <person name="Ahrendt S.R."/>
            <person name="Quandt C.A."/>
            <person name="Ciobanu D."/>
            <person name="Clum A."/>
            <person name="Salamov A."/>
            <person name="Andreopoulos B."/>
            <person name="Cheng J.F."/>
            <person name="Woyke T."/>
            <person name="Pelin A."/>
            <person name="Henrissat B."/>
            <person name="Reynolds N.K."/>
            <person name="Benny G.L."/>
            <person name="Smith M.E."/>
            <person name="James T.Y."/>
            <person name="Grigoriev I.V."/>
        </authorList>
    </citation>
    <scope>NUCLEOTIDE SEQUENCE [LARGE SCALE GENOMIC DNA]</scope>
    <source>
        <strain evidence="10">Benny S71-1</strain>
    </source>
</reference>
<dbReference type="Proteomes" id="UP000278143">
    <property type="component" value="Unassembled WGS sequence"/>
</dbReference>
<keyword evidence="4 8" id="KW-0805">Transcription regulation</keyword>
<dbReference type="Gene3D" id="3.10.450.580">
    <property type="entry name" value="Mediator complex, subunit Med6"/>
    <property type="match status" value="1"/>
</dbReference>
<comment type="similarity">
    <text evidence="2 8">Belongs to the Mediator complex subunit 6 family.</text>
</comment>
<keyword evidence="6 8" id="KW-0539">Nucleus</keyword>
<feature type="non-terminal residue" evidence="9">
    <location>
        <position position="1"/>
    </location>
</feature>
<keyword evidence="8" id="KW-0010">Activator</keyword>
<dbReference type="Pfam" id="PF04934">
    <property type="entry name" value="Med6"/>
    <property type="match status" value="1"/>
</dbReference>
<evidence type="ECO:0000313" key="9">
    <source>
        <dbReference type="EMBL" id="RKP24982.1"/>
    </source>
</evidence>
<accession>A0A4P9YZF6</accession>
<dbReference type="InterPro" id="IPR038566">
    <property type="entry name" value="Mediator_Med6_sf"/>
</dbReference>
<evidence type="ECO:0000256" key="8">
    <source>
        <dbReference type="RuleBase" id="RU364143"/>
    </source>
</evidence>
<name>A0A4P9YZF6_9FUNG</name>
<gene>
    <name evidence="8" type="primary">MED6</name>
    <name evidence="9" type="ORF">SYNPS1DRAFT_7754</name>
</gene>
<dbReference type="GO" id="GO:0003712">
    <property type="term" value="F:transcription coregulator activity"/>
    <property type="evidence" value="ECO:0007669"/>
    <property type="project" value="InterPro"/>
</dbReference>
<dbReference type="GO" id="GO:0016592">
    <property type="term" value="C:mediator complex"/>
    <property type="evidence" value="ECO:0007669"/>
    <property type="project" value="InterPro"/>
</dbReference>
<evidence type="ECO:0000256" key="6">
    <source>
        <dbReference type="ARBA" id="ARBA00023242"/>
    </source>
</evidence>
<dbReference type="GO" id="GO:0006357">
    <property type="term" value="P:regulation of transcription by RNA polymerase II"/>
    <property type="evidence" value="ECO:0007669"/>
    <property type="project" value="InterPro"/>
</dbReference>
<comment type="subunit">
    <text evidence="8">Component of the Mediator complex.</text>
</comment>
<evidence type="ECO:0000256" key="3">
    <source>
        <dbReference type="ARBA" id="ARBA00020634"/>
    </source>
</evidence>
<sequence length="174" mass="20347">ADTDLTKLVWHFPEWLGQFGPLNPVTVLDYFEHSPFWDPTCNNAVLKMQTQFNALEALQEHLRQVLGLHRLLATARRMTGVEFSVVHERWPALFIIRKQLRRGPNEVVPLAVYHVVHGHVYQSPDMLTLLNTRISTSLHHLEKAMDRARQLVDFQPARGYQWRTEETVTMEKEK</sequence>
<evidence type="ECO:0000256" key="7">
    <source>
        <dbReference type="ARBA" id="ARBA00031259"/>
    </source>
</evidence>
<dbReference type="OrthoDB" id="344220at2759"/>
<dbReference type="PANTHER" id="PTHR13104">
    <property type="entry name" value="MED-6-RELATED"/>
    <property type="match status" value="1"/>
</dbReference>
<evidence type="ECO:0000256" key="5">
    <source>
        <dbReference type="ARBA" id="ARBA00023163"/>
    </source>
</evidence>
<organism evidence="9 10">
    <name type="scientific">Syncephalis pseudoplumigaleata</name>
    <dbReference type="NCBI Taxonomy" id="1712513"/>
    <lineage>
        <taxon>Eukaryota</taxon>
        <taxon>Fungi</taxon>
        <taxon>Fungi incertae sedis</taxon>
        <taxon>Zoopagomycota</taxon>
        <taxon>Zoopagomycotina</taxon>
        <taxon>Zoopagomycetes</taxon>
        <taxon>Zoopagales</taxon>
        <taxon>Piptocephalidaceae</taxon>
        <taxon>Syncephalis</taxon>
    </lineage>
</organism>